<evidence type="ECO:0000313" key="8">
    <source>
        <dbReference type="Proteomes" id="UP000029723"/>
    </source>
</evidence>
<evidence type="ECO:0000259" key="6">
    <source>
        <dbReference type="Pfam" id="PF01048"/>
    </source>
</evidence>
<gene>
    <name evidence="7" type="ORF">HMPREF9304_02460</name>
</gene>
<evidence type="ECO:0000256" key="4">
    <source>
        <dbReference type="ARBA" id="ARBA00022801"/>
    </source>
</evidence>
<evidence type="ECO:0000313" key="7">
    <source>
        <dbReference type="EMBL" id="KGI22822.1"/>
    </source>
</evidence>
<sequence>MKIGVIVAMDKEFVQLKSLLENSQMEQDNHLSFVKGRIKQNEIVLMQCGIGKVNAAIGAVEMIHRYQPQLIVSSGCAGAADTALNPKDVVVSTECCYHDAYCGKECAKGQIMGMPASYVSPPELVNKALSLSYHKNIKSGLIVSGDWFVDSREKMQHILQSFPKAAAVDMESGAIAQTCHLYHIPFISFRIISDVPLKDTEASQYYNFWEQIAHDSFEVTKDFLQKI</sequence>
<evidence type="ECO:0000256" key="5">
    <source>
        <dbReference type="ARBA" id="ARBA00023167"/>
    </source>
</evidence>
<comment type="caution">
    <text evidence="7">The sequence shown here is derived from an EMBL/GenBank/DDBJ whole genome shotgun (WGS) entry which is preliminary data.</text>
</comment>
<dbReference type="Pfam" id="PF01048">
    <property type="entry name" value="PNP_UDP_1"/>
    <property type="match status" value="1"/>
</dbReference>
<name>A0A098YU09_9BACT</name>
<dbReference type="InterPro" id="IPR035994">
    <property type="entry name" value="Nucleoside_phosphorylase_sf"/>
</dbReference>
<dbReference type="GO" id="GO:0005829">
    <property type="term" value="C:cytosol"/>
    <property type="evidence" value="ECO:0007669"/>
    <property type="project" value="TreeGrafter"/>
</dbReference>
<dbReference type="Proteomes" id="UP000029723">
    <property type="component" value="Unassembled WGS sequence"/>
</dbReference>
<dbReference type="EC" id="3.2.2.9" evidence="2"/>
<dbReference type="PANTHER" id="PTHR46832">
    <property type="entry name" value="5'-METHYLTHIOADENOSINE/S-ADENOSYLHOMOCYSTEINE NUCLEOSIDASE"/>
    <property type="match status" value="1"/>
</dbReference>
<protein>
    <recommendedName>
        <fullName evidence="2">adenosylhomocysteine nucleosidase</fullName>
        <ecNumber evidence="2">3.2.2.9</ecNumber>
    </recommendedName>
</protein>
<dbReference type="GO" id="GO:0019509">
    <property type="term" value="P:L-methionine salvage from methylthioadenosine"/>
    <property type="evidence" value="ECO:0007669"/>
    <property type="project" value="UniProtKB-UniPathway"/>
</dbReference>
<dbReference type="OrthoDB" id="9792278at2"/>
<dbReference type="GO" id="GO:0019284">
    <property type="term" value="P:L-methionine salvage from S-adenosylmethionine"/>
    <property type="evidence" value="ECO:0007669"/>
    <property type="project" value="TreeGrafter"/>
</dbReference>
<comment type="pathway">
    <text evidence="1">Amino-acid biosynthesis; L-methionine biosynthesis via salvage pathway; S-methyl-5-thio-alpha-D-ribose 1-phosphate from S-methyl-5'-thioadenosine (hydrolase route): step 1/2.</text>
</comment>
<dbReference type="UniPathway" id="UPA00904">
    <property type="reaction ID" value="UER00871"/>
</dbReference>
<reference evidence="7 8" key="1">
    <citation type="submission" date="2014-07" db="EMBL/GenBank/DDBJ databases">
        <authorList>
            <person name="McCorrison J."/>
            <person name="Sanka R."/>
            <person name="Torralba M."/>
            <person name="Gillis M."/>
            <person name="Haft D.H."/>
            <person name="Methe B."/>
            <person name="Sutton G."/>
            <person name="Nelson K.E."/>
        </authorList>
    </citation>
    <scope>NUCLEOTIDE SEQUENCE [LARGE SCALE GENOMIC DNA]</scope>
    <source>
        <strain evidence="7 8">S9-PR14</strain>
    </source>
</reference>
<evidence type="ECO:0000256" key="3">
    <source>
        <dbReference type="ARBA" id="ARBA00022605"/>
    </source>
</evidence>
<dbReference type="GO" id="GO:0008930">
    <property type="term" value="F:methylthioadenosine nucleosidase activity"/>
    <property type="evidence" value="ECO:0007669"/>
    <property type="project" value="InterPro"/>
</dbReference>
<accession>A0A098YU09</accession>
<dbReference type="EMBL" id="JRPQ01000054">
    <property type="protein sequence ID" value="KGI22822.1"/>
    <property type="molecule type" value="Genomic_DNA"/>
</dbReference>
<dbReference type="InterPro" id="IPR010049">
    <property type="entry name" value="MTA_SAH_Nsdase"/>
</dbReference>
<feature type="domain" description="Nucleoside phosphorylase" evidence="6">
    <location>
        <begin position="2"/>
        <end position="224"/>
    </location>
</feature>
<dbReference type="Gene3D" id="3.40.50.1580">
    <property type="entry name" value="Nucleoside phosphorylase domain"/>
    <property type="match status" value="1"/>
</dbReference>
<keyword evidence="5" id="KW-0486">Methionine biosynthesis</keyword>
<dbReference type="RefSeq" id="WP_036926180.1">
    <property type="nucleotide sequence ID" value="NZ_JRPQ01000054.1"/>
</dbReference>
<keyword evidence="4" id="KW-0378">Hydrolase</keyword>
<proteinExistence type="predicted"/>
<dbReference type="GO" id="GO:0008782">
    <property type="term" value="F:adenosylhomocysteine nucleosidase activity"/>
    <property type="evidence" value="ECO:0007669"/>
    <property type="project" value="UniProtKB-EC"/>
</dbReference>
<dbReference type="GO" id="GO:0009164">
    <property type="term" value="P:nucleoside catabolic process"/>
    <property type="evidence" value="ECO:0007669"/>
    <property type="project" value="InterPro"/>
</dbReference>
<organism evidence="7 8">
    <name type="scientific">Hoylesella timonensis S9-PR14</name>
    <dbReference type="NCBI Taxonomy" id="1401062"/>
    <lineage>
        <taxon>Bacteria</taxon>
        <taxon>Pseudomonadati</taxon>
        <taxon>Bacteroidota</taxon>
        <taxon>Bacteroidia</taxon>
        <taxon>Bacteroidales</taxon>
        <taxon>Prevotellaceae</taxon>
        <taxon>Hoylesella</taxon>
    </lineage>
</organism>
<dbReference type="PANTHER" id="PTHR46832:SF1">
    <property type="entry name" value="5'-METHYLTHIOADENOSINE_S-ADENOSYLHOMOCYSTEINE NUCLEOSIDASE"/>
    <property type="match status" value="1"/>
</dbReference>
<dbReference type="NCBIfam" id="TIGR01704">
    <property type="entry name" value="MTA_SAH-Nsdase"/>
    <property type="match status" value="1"/>
</dbReference>
<evidence type="ECO:0000256" key="2">
    <source>
        <dbReference type="ARBA" id="ARBA00011974"/>
    </source>
</evidence>
<dbReference type="NCBIfam" id="NF004079">
    <property type="entry name" value="PRK05584.1"/>
    <property type="match status" value="1"/>
</dbReference>
<keyword evidence="3" id="KW-0028">Amino-acid biosynthesis</keyword>
<dbReference type="InterPro" id="IPR000845">
    <property type="entry name" value="Nucleoside_phosphorylase_d"/>
</dbReference>
<dbReference type="CDD" id="cd09008">
    <property type="entry name" value="MTAN"/>
    <property type="match status" value="1"/>
</dbReference>
<evidence type="ECO:0000256" key="1">
    <source>
        <dbReference type="ARBA" id="ARBA00004945"/>
    </source>
</evidence>
<dbReference type="AlphaFoldDB" id="A0A098YU09"/>
<dbReference type="SUPFAM" id="SSF53167">
    <property type="entry name" value="Purine and uridine phosphorylases"/>
    <property type="match status" value="1"/>
</dbReference>